<name>A0A3S1AZ87_ELYCH</name>
<organism evidence="2 3">
    <name type="scientific">Elysia chlorotica</name>
    <name type="common">Eastern emerald elysia</name>
    <name type="synonym">Sea slug</name>
    <dbReference type="NCBI Taxonomy" id="188477"/>
    <lineage>
        <taxon>Eukaryota</taxon>
        <taxon>Metazoa</taxon>
        <taxon>Spiralia</taxon>
        <taxon>Lophotrochozoa</taxon>
        <taxon>Mollusca</taxon>
        <taxon>Gastropoda</taxon>
        <taxon>Heterobranchia</taxon>
        <taxon>Euthyneura</taxon>
        <taxon>Panpulmonata</taxon>
        <taxon>Sacoglossa</taxon>
        <taxon>Placobranchoidea</taxon>
        <taxon>Plakobranchidae</taxon>
        <taxon>Elysia</taxon>
    </lineage>
</organism>
<sequence>MDIEHFRTDHHCNRDHCQGHGAPAGPYLTPRQRLEKETRMLKREVAKLIRQNEQKEAEVFALRCQVNGEQHVQESEKDGQIVQLTEKLGRNEKERFLDKEALCKVQEEFADLNLKYAELE</sequence>
<keyword evidence="3" id="KW-1185">Reference proteome</keyword>
<keyword evidence="1" id="KW-0175">Coiled coil</keyword>
<proteinExistence type="predicted"/>
<feature type="non-terminal residue" evidence="2">
    <location>
        <position position="120"/>
    </location>
</feature>
<gene>
    <name evidence="2" type="ORF">EGW08_021241</name>
</gene>
<reference evidence="2 3" key="1">
    <citation type="submission" date="2019-01" db="EMBL/GenBank/DDBJ databases">
        <title>A draft genome assembly of the solar-powered sea slug Elysia chlorotica.</title>
        <authorList>
            <person name="Cai H."/>
            <person name="Li Q."/>
            <person name="Fang X."/>
            <person name="Li J."/>
            <person name="Curtis N.E."/>
            <person name="Altenburger A."/>
            <person name="Shibata T."/>
            <person name="Feng M."/>
            <person name="Maeda T."/>
            <person name="Schwartz J.A."/>
            <person name="Shigenobu S."/>
            <person name="Lundholm N."/>
            <person name="Nishiyama T."/>
            <person name="Yang H."/>
            <person name="Hasebe M."/>
            <person name="Li S."/>
            <person name="Pierce S.K."/>
            <person name="Wang J."/>
        </authorList>
    </citation>
    <scope>NUCLEOTIDE SEQUENCE [LARGE SCALE GENOMIC DNA]</scope>
    <source>
        <strain evidence="2">EC2010</strain>
        <tissue evidence="2">Whole organism of an adult</tissue>
    </source>
</reference>
<accession>A0A3S1AZ87</accession>
<dbReference type="Proteomes" id="UP000271974">
    <property type="component" value="Unassembled WGS sequence"/>
</dbReference>
<feature type="coiled-coil region" evidence="1">
    <location>
        <begin position="31"/>
        <end position="65"/>
    </location>
</feature>
<evidence type="ECO:0000256" key="1">
    <source>
        <dbReference type="SAM" id="Coils"/>
    </source>
</evidence>
<dbReference type="AlphaFoldDB" id="A0A3S1AZ87"/>
<protein>
    <submittedName>
        <fullName evidence="2">Uncharacterized protein</fullName>
    </submittedName>
</protein>
<comment type="caution">
    <text evidence="2">The sequence shown here is derived from an EMBL/GenBank/DDBJ whole genome shotgun (WGS) entry which is preliminary data.</text>
</comment>
<evidence type="ECO:0000313" key="2">
    <source>
        <dbReference type="EMBL" id="RUS70991.1"/>
    </source>
</evidence>
<evidence type="ECO:0000313" key="3">
    <source>
        <dbReference type="Proteomes" id="UP000271974"/>
    </source>
</evidence>
<dbReference type="EMBL" id="RQTK01001290">
    <property type="protein sequence ID" value="RUS70991.1"/>
    <property type="molecule type" value="Genomic_DNA"/>
</dbReference>